<dbReference type="GO" id="GO:0016020">
    <property type="term" value="C:membrane"/>
    <property type="evidence" value="ECO:0007669"/>
    <property type="project" value="InterPro"/>
</dbReference>
<gene>
    <name evidence="3" type="ORF">KME28_23400</name>
</gene>
<accession>A0A9E3LVE9</accession>
<evidence type="ECO:0000313" key="4">
    <source>
        <dbReference type="Proteomes" id="UP000813215"/>
    </source>
</evidence>
<evidence type="ECO:0000256" key="1">
    <source>
        <dbReference type="ARBA" id="ARBA00010894"/>
    </source>
</evidence>
<dbReference type="AlphaFoldDB" id="A0A9E3LVE9"/>
<reference evidence="3" key="2">
    <citation type="journal article" date="2022" name="Microbiol. Resour. Announc.">
        <title>Metagenome Sequencing to Explore Phylogenomics of Terrestrial Cyanobacteria.</title>
        <authorList>
            <person name="Ward R.D."/>
            <person name="Stajich J.E."/>
            <person name="Johansen J.R."/>
            <person name="Huntemann M."/>
            <person name="Clum A."/>
            <person name="Foster B."/>
            <person name="Foster B."/>
            <person name="Roux S."/>
            <person name="Palaniappan K."/>
            <person name="Varghese N."/>
            <person name="Mukherjee S."/>
            <person name="Reddy T.B.K."/>
            <person name="Daum C."/>
            <person name="Copeland A."/>
            <person name="Chen I.A."/>
            <person name="Ivanova N.N."/>
            <person name="Kyrpides N.C."/>
            <person name="Shapiro N."/>
            <person name="Eloe-Fadrosh E.A."/>
            <person name="Pietrasiak N."/>
        </authorList>
    </citation>
    <scope>NUCLEOTIDE SEQUENCE</scope>
    <source>
        <strain evidence="3">HA4357-MV3</strain>
    </source>
</reference>
<feature type="transmembrane region" description="Helical" evidence="2">
    <location>
        <begin position="6"/>
        <end position="28"/>
    </location>
</feature>
<keyword evidence="2" id="KW-0812">Transmembrane</keyword>
<protein>
    <submittedName>
        <fullName evidence="3">YggT family protein</fullName>
    </submittedName>
</protein>
<dbReference type="InterPro" id="IPR003425">
    <property type="entry name" value="CCB3/YggT"/>
</dbReference>
<evidence type="ECO:0000256" key="2">
    <source>
        <dbReference type="SAM" id="Phobius"/>
    </source>
</evidence>
<name>A0A9E3LVE9_9NOST</name>
<comment type="similarity">
    <text evidence="1">Belongs to the YggT family.</text>
</comment>
<organism evidence="3 4">
    <name type="scientific">Pelatocladus maniniholoensis HA4357-MV3</name>
    <dbReference type="NCBI Taxonomy" id="1117104"/>
    <lineage>
        <taxon>Bacteria</taxon>
        <taxon>Bacillati</taxon>
        <taxon>Cyanobacteriota</taxon>
        <taxon>Cyanophyceae</taxon>
        <taxon>Nostocales</taxon>
        <taxon>Nostocaceae</taxon>
        <taxon>Pelatocladus</taxon>
    </lineage>
</organism>
<proteinExistence type="inferred from homology"/>
<dbReference type="Proteomes" id="UP000813215">
    <property type="component" value="Unassembled WGS sequence"/>
</dbReference>
<keyword evidence="2" id="KW-1133">Transmembrane helix</keyword>
<reference evidence="3" key="1">
    <citation type="submission" date="2021-05" db="EMBL/GenBank/DDBJ databases">
        <authorList>
            <person name="Pietrasiak N."/>
            <person name="Ward R."/>
            <person name="Stajich J.E."/>
            <person name="Kurbessoian T."/>
        </authorList>
    </citation>
    <scope>NUCLEOTIDE SEQUENCE</scope>
    <source>
        <strain evidence="3">HA4357-MV3</strain>
    </source>
</reference>
<sequence length="95" mass="10778">MTGINLTAWILGLGLGLMTLLFIFRIVLTWYPQVDLNRLPFNLVAWPTEPFLIPMRKLVPPIGGVDITPIIWVGIFSFVREILLGQQGLLIMMSR</sequence>
<dbReference type="PANTHER" id="PTHR33219:SF14">
    <property type="entry name" value="PROTEIN COFACTOR ASSEMBLY OF COMPLEX C SUBUNIT B CCB3, CHLOROPLASTIC-RELATED"/>
    <property type="match status" value="1"/>
</dbReference>
<evidence type="ECO:0000313" key="3">
    <source>
        <dbReference type="EMBL" id="MBW4434578.1"/>
    </source>
</evidence>
<dbReference type="EMBL" id="JAHHHW010000135">
    <property type="protein sequence ID" value="MBW4434578.1"/>
    <property type="molecule type" value="Genomic_DNA"/>
</dbReference>
<comment type="caution">
    <text evidence="3">The sequence shown here is derived from an EMBL/GenBank/DDBJ whole genome shotgun (WGS) entry which is preliminary data.</text>
</comment>
<dbReference type="PANTHER" id="PTHR33219">
    <property type="entry name" value="YLMG HOMOLOG PROTEIN 2, CHLOROPLASTIC"/>
    <property type="match status" value="1"/>
</dbReference>
<dbReference type="Pfam" id="PF02325">
    <property type="entry name" value="CCB3_YggT"/>
    <property type="match status" value="1"/>
</dbReference>
<keyword evidence="2" id="KW-0472">Membrane</keyword>